<dbReference type="Pfam" id="PF01255">
    <property type="entry name" value="Prenyltransf"/>
    <property type="match status" value="1"/>
</dbReference>
<dbReference type="InterPro" id="IPR036424">
    <property type="entry name" value="UPP_synth-like_sf"/>
</dbReference>
<dbReference type="PANTHER" id="PTHR10291">
    <property type="entry name" value="DEHYDRODOLICHYL DIPHOSPHATE SYNTHASE FAMILY MEMBER"/>
    <property type="match status" value="1"/>
</dbReference>
<dbReference type="CDD" id="cd00475">
    <property type="entry name" value="Cis_IPPS"/>
    <property type="match status" value="1"/>
</dbReference>
<accession>A0A1G2KRQ9</accession>
<dbReference type="EMBL" id="MHQL01000069">
    <property type="protein sequence ID" value="OHA01161.1"/>
    <property type="molecule type" value="Genomic_DNA"/>
</dbReference>
<sequence>MVRTPQHIAIIPDGNRRWGTRLGIAPWEGHREGRRTFVTIARAIFNTSIPYFTFWGASEDNLLKRQQIERKWLRILFGEQLEDTEMLKELHAHEVRFRVIGRWQEHLSNNEALGNKVLAIERATAHYTKREFTLLFGYDGKREMREALHACVTAGYGPHNETALREKLWTGHLPDVDLIIRTGEEKEGWLHWSAGFMMWLAANAEIRPTKTLWPDFTERELADILSEFGERERRFGT</sequence>
<evidence type="ECO:0000313" key="3">
    <source>
        <dbReference type="EMBL" id="OHA01161.1"/>
    </source>
</evidence>
<dbReference type="PANTHER" id="PTHR10291:SF43">
    <property type="entry name" value="DEHYDRODOLICHYL DIPHOSPHATE SYNTHASE COMPLEX SUBUNIT DHDDS"/>
    <property type="match status" value="1"/>
</dbReference>
<keyword evidence="1 3" id="KW-0808">Transferase</keyword>
<protein>
    <submittedName>
        <fullName evidence="3">Di-trans,poly-cis-decaprenylcistransferase</fullName>
    </submittedName>
</protein>
<dbReference type="GO" id="GO:0016094">
    <property type="term" value="P:polyprenol biosynthetic process"/>
    <property type="evidence" value="ECO:0007669"/>
    <property type="project" value="TreeGrafter"/>
</dbReference>
<dbReference type="Proteomes" id="UP000177811">
    <property type="component" value="Unassembled WGS sequence"/>
</dbReference>
<dbReference type="GO" id="GO:0045547">
    <property type="term" value="F:ditrans,polycis-polyprenyl diphosphate synthase [(2E,6E)-farnesyl diphosphate specific] activity"/>
    <property type="evidence" value="ECO:0007669"/>
    <property type="project" value="TreeGrafter"/>
</dbReference>
<comment type="similarity">
    <text evidence="2">Belongs to the UPP synthase family. Z-FPP synthase subfamily.</text>
</comment>
<dbReference type="NCBIfam" id="TIGR00055">
    <property type="entry name" value="uppS"/>
    <property type="match status" value="1"/>
</dbReference>
<comment type="caution">
    <text evidence="3">The sequence shown here is derived from an EMBL/GenBank/DDBJ whole genome shotgun (WGS) entry which is preliminary data.</text>
</comment>
<evidence type="ECO:0000313" key="4">
    <source>
        <dbReference type="Proteomes" id="UP000177811"/>
    </source>
</evidence>
<name>A0A1G2KRQ9_9BACT</name>
<evidence type="ECO:0000256" key="2">
    <source>
        <dbReference type="ARBA" id="ARBA00038453"/>
    </source>
</evidence>
<dbReference type="Gene3D" id="3.40.1180.10">
    <property type="entry name" value="Decaprenyl diphosphate synthase-like"/>
    <property type="match status" value="1"/>
</dbReference>
<dbReference type="AlphaFoldDB" id="A0A1G2KRQ9"/>
<evidence type="ECO:0000256" key="1">
    <source>
        <dbReference type="ARBA" id="ARBA00022679"/>
    </source>
</evidence>
<dbReference type="InterPro" id="IPR001441">
    <property type="entry name" value="UPP_synth-like"/>
</dbReference>
<gene>
    <name evidence="3" type="ORF">A3C16_04555</name>
</gene>
<proteinExistence type="inferred from homology"/>
<reference evidence="3 4" key="1">
    <citation type="journal article" date="2016" name="Nat. Commun.">
        <title>Thousands of microbial genomes shed light on interconnected biogeochemical processes in an aquifer system.</title>
        <authorList>
            <person name="Anantharaman K."/>
            <person name="Brown C.T."/>
            <person name="Hug L.A."/>
            <person name="Sharon I."/>
            <person name="Castelle C.J."/>
            <person name="Probst A.J."/>
            <person name="Thomas B.C."/>
            <person name="Singh A."/>
            <person name="Wilkins M.J."/>
            <person name="Karaoz U."/>
            <person name="Brodie E.L."/>
            <person name="Williams K.H."/>
            <person name="Hubbard S.S."/>
            <person name="Banfield J.F."/>
        </authorList>
    </citation>
    <scope>NUCLEOTIDE SEQUENCE [LARGE SCALE GENOMIC DNA]</scope>
</reference>
<dbReference type="SUPFAM" id="SSF64005">
    <property type="entry name" value="Undecaprenyl diphosphate synthase"/>
    <property type="match status" value="1"/>
</dbReference>
<organism evidence="3 4">
    <name type="scientific">Candidatus Sungbacteria bacterium RIFCSPHIGHO2_02_FULL_51_29</name>
    <dbReference type="NCBI Taxonomy" id="1802273"/>
    <lineage>
        <taxon>Bacteria</taxon>
        <taxon>Candidatus Sungiibacteriota</taxon>
    </lineage>
</organism>